<dbReference type="RefSeq" id="WP_082830324.1">
    <property type="nucleotide sequence ID" value="NZ_LWBR01000025.1"/>
</dbReference>
<keyword evidence="3" id="KW-0444">Lipid biosynthesis</keyword>
<evidence type="ECO:0000256" key="1">
    <source>
        <dbReference type="ARBA" id="ARBA00017562"/>
    </source>
</evidence>
<dbReference type="AlphaFoldDB" id="A0A165XL40"/>
<keyword evidence="2 3" id="KW-0092">Biotin</keyword>
<dbReference type="Proteomes" id="UP000076476">
    <property type="component" value="Unassembled WGS sequence"/>
</dbReference>
<gene>
    <name evidence="5" type="ORF">AZI98_10255</name>
</gene>
<dbReference type="UniPathway" id="UPA00094"/>
<dbReference type="PANTHER" id="PTHR45266">
    <property type="entry name" value="OXALOACETATE DECARBOXYLASE ALPHA CHAIN"/>
    <property type="match status" value="1"/>
</dbReference>
<sequence>MNKKGLEILSEMDVQNLTALIEKLEASSFNFLKLENEDYKIVIGKNGVIESSETEKQTVQVAAETPVESKTQEIQYQEAAATEEQAVIEEAPSNTSKEIPAIQEGIEIIKAPMAGLFYAQSEPGAPPYVKVGDQVEEKTTVGLIEVMKVYSAIHAGVKGEIVDIHVEDAQLVEYGQPLFSVKVK</sequence>
<evidence type="ECO:0000256" key="3">
    <source>
        <dbReference type="RuleBase" id="RU364072"/>
    </source>
</evidence>
<organism evidence="5 6">
    <name type="scientific">Aeribacillus pallidus</name>
    <dbReference type="NCBI Taxonomy" id="33936"/>
    <lineage>
        <taxon>Bacteria</taxon>
        <taxon>Bacillati</taxon>
        <taxon>Bacillota</taxon>
        <taxon>Bacilli</taxon>
        <taxon>Bacillales</taxon>
        <taxon>Bacillaceae</taxon>
        <taxon>Aeribacillus</taxon>
    </lineage>
</organism>
<protein>
    <recommendedName>
        <fullName evidence="1 3">Biotin carboxyl carrier protein of acetyl-CoA carboxylase</fullName>
    </recommendedName>
</protein>
<dbReference type="InterPro" id="IPR011053">
    <property type="entry name" value="Single_hybrid_motif"/>
</dbReference>
<dbReference type="STRING" id="33936.AZI98_10255"/>
<dbReference type="OrthoDB" id="9811735at2"/>
<dbReference type="CDD" id="cd06850">
    <property type="entry name" value="biotinyl_domain"/>
    <property type="match status" value="1"/>
</dbReference>
<dbReference type="Gene3D" id="2.40.50.100">
    <property type="match status" value="1"/>
</dbReference>
<comment type="function">
    <text evidence="3">This protein is a component of the acetyl coenzyme A carboxylase complex; first, biotin carboxylase catalyzes the carboxylation of the carrier protein and then the transcarboxylase transfers the carboxyl group to form malonyl-CoA.</text>
</comment>
<dbReference type="PROSITE" id="PS50968">
    <property type="entry name" value="BIOTINYL_LIPOYL"/>
    <property type="match status" value="1"/>
</dbReference>
<evidence type="ECO:0000313" key="6">
    <source>
        <dbReference type="Proteomes" id="UP000076476"/>
    </source>
</evidence>
<keyword evidence="3" id="KW-0443">Lipid metabolism</keyword>
<dbReference type="PRINTS" id="PR01071">
    <property type="entry name" value="ACOABIOTINCC"/>
</dbReference>
<keyword evidence="6" id="KW-1185">Reference proteome</keyword>
<reference evidence="5 6" key="1">
    <citation type="submission" date="2016-04" db="EMBL/GenBank/DDBJ databases">
        <title>Draft genome sequence of Aeribacillus pallidus 8m3 from petroleum reservoir.</title>
        <authorList>
            <person name="Poltaraus A.B."/>
            <person name="Nazina T.N."/>
            <person name="Tourova T.P."/>
            <person name="Malakho S.M."/>
            <person name="Korshunova A.V."/>
            <person name="Sokolova D.S."/>
        </authorList>
    </citation>
    <scope>NUCLEOTIDE SEQUENCE [LARGE SCALE GENOMIC DNA]</scope>
    <source>
        <strain evidence="5 6">8m3</strain>
    </source>
</reference>
<keyword evidence="3" id="KW-0275">Fatty acid biosynthesis</keyword>
<dbReference type="GO" id="GO:0009317">
    <property type="term" value="C:acetyl-CoA carboxylase complex"/>
    <property type="evidence" value="ECO:0007669"/>
    <property type="project" value="InterPro"/>
</dbReference>
<evidence type="ECO:0000256" key="2">
    <source>
        <dbReference type="ARBA" id="ARBA00023267"/>
    </source>
</evidence>
<dbReference type="GO" id="GO:0003989">
    <property type="term" value="F:acetyl-CoA carboxylase activity"/>
    <property type="evidence" value="ECO:0007669"/>
    <property type="project" value="InterPro"/>
</dbReference>
<dbReference type="InterPro" id="IPR000089">
    <property type="entry name" value="Biotin_lipoyl"/>
</dbReference>
<keyword evidence="3" id="KW-0276">Fatty acid metabolism</keyword>
<dbReference type="InterPro" id="IPR050709">
    <property type="entry name" value="Biotin_Carboxyl_Carrier/Decarb"/>
</dbReference>
<comment type="caution">
    <text evidence="5">The sequence shown here is derived from an EMBL/GenBank/DDBJ whole genome shotgun (WGS) entry which is preliminary data.</text>
</comment>
<feature type="domain" description="Lipoyl-binding" evidence="4">
    <location>
        <begin position="106"/>
        <end position="182"/>
    </location>
</feature>
<evidence type="ECO:0000259" key="4">
    <source>
        <dbReference type="PROSITE" id="PS50968"/>
    </source>
</evidence>
<dbReference type="PANTHER" id="PTHR45266:SF3">
    <property type="entry name" value="OXALOACETATE DECARBOXYLASE ALPHA CHAIN"/>
    <property type="match status" value="1"/>
</dbReference>
<name>A0A165XL40_9BACI</name>
<dbReference type="Pfam" id="PF00364">
    <property type="entry name" value="Biotin_lipoyl"/>
    <property type="match status" value="1"/>
</dbReference>
<comment type="pathway">
    <text evidence="3">Lipid metabolism; fatty acid biosynthesis.</text>
</comment>
<evidence type="ECO:0000313" key="5">
    <source>
        <dbReference type="EMBL" id="KZN96149.1"/>
    </source>
</evidence>
<proteinExistence type="predicted"/>
<dbReference type="InterPro" id="IPR001249">
    <property type="entry name" value="AcCoA_biotinCC"/>
</dbReference>
<dbReference type="GO" id="GO:0006633">
    <property type="term" value="P:fatty acid biosynthetic process"/>
    <property type="evidence" value="ECO:0007669"/>
    <property type="project" value="UniProtKB-UniPathway"/>
</dbReference>
<accession>A0A165XL40</accession>
<dbReference type="SUPFAM" id="SSF51230">
    <property type="entry name" value="Single hybrid motif"/>
    <property type="match status" value="1"/>
</dbReference>
<dbReference type="EMBL" id="LWBR01000025">
    <property type="protein sequence ID" value="KZN96149.1"/>
    <property type="molecule type" value="Genomic_DNA"/>
</dbReference>